<feature type="domain" description="CARD" evidence="11">
    <location>
        <begin position="1"/>
        <end position="91"/>
    </location>
</feature>
<dbReference type="InterPro" id="IPR011029">
    <property type="entry name" value="DEATH-like_dom_sf"/>
</dbReference>
<dbReference type="SUPFAM" id="SSF52129">
    <property type="entry name" value="Caspase-like"/>
    <property type="match status" value="1"/>
</dbReference>
<gene>
    <name evidence="12" type="ORF">KP79_PYT21851</name>
</gene>
<keyword evidence="4" id="KW-0378">Hydrolase</keyword>
<dbReference type="Gene3D" id="3.40.50.1460">
    <property type="match status" value="1"/>
</dbReference>
<dbReference type="InterPro" id="IPR001315">
    <property type="entry name" value="CARD"/>
</dbReference>
<dbReference type="InterPro" id="IPR001309">
    <property type="entry name" value="Pept_C14_p20"/>
</dbReference>
<dbReference type="Pfam" id="PF00619">
    <property type="entry name" value="CARD"/>
    <property type="match status" value="1"/>
</dbReference>
<dbReference type="InterPro" id="IPR002398">
    <property type="entry name" value="Pept_C14"/>
</dbReference>
<dbReference type="Gene3D" id="1.10.533.10">
    <property type="entry name" value="Death Domain, Fas"/>
    <property type="match status" value="1"/>
</dbReference>
<dbReference type="InterPro" id="IPR015917">
    <property type="entry name" value="Pept_C14A"/>
</dbReference>
<keyword evidence="6" id="KW-0865">Zymogen</keyword>
<protein>
    <submittedName>
        <fullName evidence="12">Caspase-2</fullName>
    </submittedName>
</protein>
<dbReference type="PROSITE" id="PS50208">
    <property type="entry name" value="CASPASE_P20"/>
    <property type="match status" value="1"/>
</dbReference>
<evidence type="ECO:0000256" key="6">
    <source>
        <dbReference type="ARBA" id="ARBA00023145"/>
    </source>
</evidence>
<reference evidence="12 13" key="1">
    <citation type="journal article" date="2017" name="Nat. Ecol. Evol.">
        <title>Scallop genome provides insights into evolution of bilaterian karyotype and development.</title>
        <authorList>
            <person name="Wang S."/>
            <person name="Zhang J."/>
            <person name="Jiao W."/>
            <person name="Li J."/>
            <person name="Xun X."/>
            <person name="Sun Y."/>
            <person name="Guo X."/>
            <person name="Huan P."/>
            <person name="Dong B."/>
            <person name="Zhang L."/>
            <person name="Hu X."/>
            <person name="Sun X."/>
            <person name="Wang J."/>
            <person name="Zhao C."/>
            <person name="Wang Y."/>
            <person name="Wang D."/>
            <person name="Huang X."/>
            <person name="Wang R."/>
            <person name="Lv J."/>
            <person name="Li Y."/>
            <person name="Zhang Z."/>
            <person name="Liu B."/>
            <person name="Lu W."/>
            <person name="Hui Y."/>
            <person name="Liang J."/>
            <person name="Zhou Z."/>
            <person name="Hou R."/>
            <person name="Li X."/>
            <person name="Liu Y."/>
            <person name="Li H."/>
            <person name="Ning X."/>
            <person name="Lin Y."/>
            <person name="Zhao L."/>
            <person name="Xing Q."/>
            <person name="Dou J."/>
            <person name="Li Y."/>
            <person name="Mao J."/>
            <person name="Guo H."/>
            <person name="Dou H."/>
            <person name="Li T."/>
            <person name="Mu C."/>
            <person name="Jiang W."/>
            <person name="Fu Q."/>
            <person name="Fu X."/>
            <person name="Miao Y."/>
            <person name="Liu J."/>
            <person name="Yu Q."/>
            <person name="Li R."/>
            <person name="Liao H."/>
            <person name="Li X."/>
            <person name="Kong Y."/>
            <person name="Jiang Z."/>
            <person name="Chourrout D."/>
            <person name="Li R."/>
            <person name="Bao Z."/>
        </authorList>
    </citation>
    <scope>NUCLEOTIDE SEQUENCE [LARGE SCALE GENOMIC DNA]</scope>
    <source>
        <strain evidence="12 13">PY_sf001</strain>
    </source>
</reference>
<dbReference type="GO" id="GO:0004197">
    <property type="term" value="F:cysteine-type endopeptidase activity"/>
    <property type="evidence" value="ECO:0007669"/>
    <property type="project" value="InterPro"/>
</dbReference>
<dbReference type="GO" id="GO:0006508">
    <property type="term" value="P:proteolysis"/>
    <property type="evidence" value="ECO:0007669"/>
    <property type="project" value="UniProtKB-KW"/>
</dbReference>
<evidence type="ECO:0000313" key="13">
    <source>
        <dbReference type="Proteomes" id="UP000242188"/>
    </source>
</evidence>
<evidence type="ECO:0000259" key="11">
    <source>
        <dbReference type="PROSITE" id="PS50209"/>
    </source>
</evidence>
<feature type="domain" description="Caspase family p10" evidence="9">
    <location>
        <begin position="335"/>
        <end position="426"/>
    </location>
</feature>
<feature type="active site" evidence="7">
    <location>
        <position position="251"/>
    </location>
</feature>
<keyword evidence="2" id="KW-0645">Protease</keyword>
<dbReference type="InterPro" id="IPR029030">
    <property type="entry name" value="Caspase-like_dom_sf"/>
</dbReference>
<dbReference type="PANTHER" id="PTHR47901">
    <property type="entry name" value="CASPASE RECRUITMENT DOMAIN-CONTAINING PROTEIN 18"/>
    <property type="match status" value="1"/>
</dbReference>
<evidence type="ECO:0000256" key="8">
    <source>
        <dbReference type="RuleBase" id="RU003971"/>
    </source>
</evidence>
<dbReference type="PROSITE" id="PS01122">
    <property type="entry name" value="CASPASE_CYS"/>
    <property type="match status" value="1"/>
</dbReference>
<feature type="domain" description="Caspase family p20" evidence="10">
    <location>
        <begin position="163"/>
        <end position="298"/>
    </location>
</feature>
<evidence type="ECO:0000259" key="10">
    <source>
        <dbReference type="PROSITE" id="PS50208"/>
    </source>
</evidence>
<dbReference type="GO" id="GO:0006915">
    <property type="term" value="P:apoptotic process"/>
    <property type="evidence" value="ECO:0007669"/>
    <property type="project" value="UniProtKB-KW"/>
</dbReference>
<dbReference type="CDD" id="cd01671">
    <property type="entry name" value="CARD"/>
    <property type="match status" value="1"/>
</dbReference>
<dbReference type="SMART" id="SM00114">
    <property type="entry name" value="CARD"/>
    <property type="match status" value="1"/>
</dbReference>
<proteinExistence type="inferred from homology"/>
<evidence type="ECO:0000256" key="5">
    <source>
        <dbReference type="ARBA" id="ARBA00022807"/>
    </source>
</evidence>
<dbReference type="CDD" id="cd00032">
    <property type="entry name" value="CASc"/>
    <property type="match status" value="1"/>
</dbReference>
<dbReference type="SMR" id="A0A210QRZ2"/>
<evidence type="ECO:0000256" key="3">
    <source>
        <dbReference type="ARBA" id="ARBA00022703"/>
    </source>
</evidence>
<dbReference type="Proteomes" id="UP000242188">
    <property type="component" value="Unassembled WGS sequence"/>
</dbReference>
<evidence type="ECO:0000313" key="12">
    <source>
        <dbReference type="EMBL" id="OWF51510.1"/>
    </source>
</evidence>
<comment type="caution">
    <text evidence="12">The sequence shown here is derived from an EMBL/GenBank/DDBJ whole genome shotgun (WGS) entry which is preliminary data.</text>
</comment>
<dbReference type="AlphaFoldDB" id="A0A210QRZ2"/>
<feature type="active site" evidence="7">
    <location>
        <position position="294"/>
    </location>
</feature>
<dbReference type="SUPFAM" id="SSF47986">
    <property type="entry name" value="DEATH domain"/>
    <property type="match status" value="1"/>
</dbReference>
<evidence type="ECO:0000256" key="4">
    <source>
        <dbReference type="ARBA" id="ARBA00022801"/>
    </source>
</evidence>
<evidence type="ECO:0000256" key="2">
    <source>
        <dbReference type="ARBA" id="ARBA00022670"/>
    </source>
</evidence>
<dbReference type="InterPro" id="IPR033139">
    <property type="entry name" value="Caspase_cys_AS"/>
</dbReference>
<organism evidence="12 13">
    <name type="scientific">Mizuhopecten yessoensis</name>
    <name type="common">Japanese scallop</name>
    <name type="synonym">Patinopecten yessoensis</name>
    <dbReference type="NCBI Taxonomy" id="6573"/>
    <lineage>
        <taxon>Eukaryota</taxon>
        <taxon>Metazoa</taxon>
        <taxon>Spiralia</taxon>
        <taxon>Lophotrochozoa</taxon>
        <taxon>Mollusca</taxon>
        <taxon>Bivalvia</taxon>
        <taxon>Autobranchia</taxon>
        <taxon>Pteriomorphia</taxon>
        <taxon>Pectinida</taxon>
        <taxon>Pectinoidea</taxon>
        <taxon>Pectinidae</taxon>
        <taxon>Mizuhopecten</taxon>
    </lineage>
</organism>
<dbReference type="OrthoDB" id="6286214at2759"/>
<dbReference type="PANTHER" id="PTHR47901:SF8">
    <property type="entry name" value="CASPASE-3"/>
    <property type="match status" value="1"/>
</dbReference>
<dbReference type="EMBL" id="NEDP02002225">
    <property type="protein sequence ID" value="OWF51510.1"/>
    <property type="molecule type" value="Genomic_DNA"/>
</dbReference>
<dbReference type="InterPro" id="IPR016129">
    <property type="entry name" value="Caspase_his_AS"/>
</dbReference>
<evidence type="ECO:0000256" key="1">
    <source>
        <dbReference type="ARBA" id="ARBA00010134"/>
    </source>
</evidence>
<dbReference type="Pfam" id="PF00656">
    <property type="entry name" value="Peptidase_C14"/>
    <property type="match status" value="1"/>
</dbReference>
<dbReference type="GO" id="GO:0042981">
    <property type="term" value="P:regulation of apoptotic process"/>
    <property type="evidence" value="ECO:0007669"/>
    <property type="project" value="InterPro"/>
</dbReference>
<accession>A0A210QRZ2</accession>
<dbReference type="PROSITE" id="PS50209">
    <property type="entry name" value="CARD"/>
    <property type="match status" value="1"/>
</dbReference>
<keyword evidence="13" id="KW-1185">Reference proteome</keyword>
<evidence type="ECO:0000259" key="9">
    <source>
        <dbReference type="PROSITE" id="PS50207"/>
    </source>
</evidence>
<dbReference type="PROSITE" id="PS01121">
    <property type="entry name" value="CASPASE_HIS"/>
    <property type="match status" value="1"/>
</dbReference>
<keyword evidence="5" id="KW-0788">Thiol protease</keyword>
<dbReference type="SMART" id="SM00115">
    <property type="entry name" value="CASc"/>
    <property type="match status" value="1"/>
</dbReference>
<sequence length="438" mass="50058">MDETDKRKLTSNRSYLVKNIYKPMSVVDKLMEERIITDGMKQDIEAERTNDDRNRKLLDIIPRRGPKAFEEFLKALVRTDNEFSAEQISPGAGQKYREVMTSSQKGMVSPSEENHQFPPPVIALPTRWPTEQDCVTDFVVKECGDAAKVLWNSDTCYKMMGKPRGRVLLFNNFVIVDYKEKIDGEWKTKLQKREGTIKDEESLRRLFEQLHFDVEVKKDRKLNQMREDIKEEKDRPFHKTADCFILVFLSHGSSDGIYGIDGKVLPTAEVKSSFNNRNFSSMTNKPKLIFIQACRGDTYDSGANSADSVADAKQSFGALNLNVPEPETLDQPDSKVEKAPSDADMFVANATTQDYVSFRNMRYGSWFIQALVFVFRNYACQAELLHMLTLVNKLVSEGRALDSEKKIAVAVSEFNSTLRHQFYFFPGLTETAVHSPQN</sequence>
<dbReference type="PROSITE" id="PS50207">
    <property type="entry name" value="CASPASE_P10"/>
    <property type="match status" value="1"/>
</dbReference>
<evidence type="ECO:0000256" key="7">
    <source>
        <dbReference type="PIRSR" id="PIRSR038001-1"/>
    </source>
</evidence>
<name>A0A210QRZ2_MIZYE</name>
<keyword evidence="3" id="KW-0053">Apoptosis</keyword>
<dbReference type="PRINTS" id="PR00376">
    <property type="entry name" value="IL1BCENZYME"/>
</dbReference>
<dbReference type="STRING" id="6573.A0A210QRZ2"/>
<dbReference type="InterPro" id="IPR011600">
    <property type="entry name" value="Pept_C14_caspase"/>
</dbReference>
<comment type="similarity">
    <text evidence="1 8">Belongs to the peptidase C14A family.</text>
</comment>
<dbReference type="PIRSF" id="PIRSF038001">
    <property type="entry name" value="Caspase_ICE"/>
    <property type="match status" value="1"/>
</dbReference>
<dbReference type="InterPro" id="IPR002138">
    <property type="entry name" value="Pept_C14_p10"/>
</dbReference>